<feature type="chain" id="PRO_5043122123" evidence="2">
    <location>
        <begin position="20"/>
        <end position="109"/>
    </location>
</feature>
<proteinExistence type="predicted"/>
<keyword evidence="4" id="KW-1185">Reference proteome</keyword>
<keyword evidence="1" id="KW-0812">Transmembrane</keyword>
<feature type="signal peptide" evidence="2">
    <location>
        <begin position="1"/>
        <end position="19"/>
    </location>
</feature>
<dbReference type="WBParaSite" id="BPAG_0001069601-mRNA-1">
    <property type="protein sequence ID" value="BPAG_0001069601-mRNA-1"/>
    <property type="gene ID" value="BPAG_0001069601"/>
</dbReference>
<evidence type="ECO:0000313" key="3">
    <source>
        <dbReference type="EMBL" id="VDN91844.1"/>
    </source>
</evidence>
<gene>
    <name evidence="3" type="ORF">BPAG_LOCUS10658</name>
</gene>
<dbReference type="AlphaFoldDB" id="A0A0N4TQ41"/>
<name>A0A0N4TQ41_BRUPA</name>
<reference evidence="5" key="1">
    <citation type="submission" date="2017-02" db="UniProtKB">
        <authorList>
            <consortium name="WormBaseParasite"/>
        </authorList>
    </citation>
    <scope>IDENTIFICATION</scope>
</reference>
<feature type="transmembrane region" description="Helical" evidence="1">
    <location>
        <begin position="75"/>
        <end position="98"/>
    </location>
</feature>
<dbReference type="EMBL" id="UZAD01013195">
    <property type="protein sequence ID" value="VDN91844.1"/>
    <property type="molecule type" value="Genomic_DNA"/>
</dbReference>
<reference evidence="3 4" key="2">
    <citation type="submission" date="2018-11" db="EMBL/GenBank/DDBJ databases">
        <authorList>
            <consortium name="Pathogen Informatics"/>
        </authorList>
    </citation>
    <scope>NUCLEOTIDE SEQUENCE [LARGE SCALE GENOMIC DNA]</scope>
</reference>
<protein>
    <submittedName>
        <fullName evidence="5">G_PROTEIN_RECEP_F1_2 domain-containing protein</fullName>
    </submittedName>
</protein>
<keyword evidence="1" id="KW-0472">Membrane</keyword>
<accession>A0A0N4TQ41</accession>
<organism evidence="5">
    <name type="scientific">Brugia pahangi</name>
    <name type="common">Filarial nematode worm</name>
    <dbReference type="NCBI Taxonomy" id="6280"/>
    <lineage>
        <taxon>Eukaryota</taxon>
        <taxon>Metazoa</taxon>
        <taxon>Ecdysozoa</taxon>
        <taxon>Nematoda</taxon>
        <taxon>Chromadorea</taxon>
        <taxon>Rhabditida</taxon>
        <taxon>Spirurina</taxon>
        <taxon>Spiruromorpha</taxon>
        <taxon>Filarioidea</taxon>
        <taxon>Onchocercidae</taxon>
        <taxon>Brugia</taxon>
    </lineage>
</organism>
<sequence>MIVRYYCIVALFLISPLNCHEGNATNVIDIRDEQHITIKYTVVAVLSFFLLYGIIGNLLMATVCYNRDNHYSRPFILIVSQIIFSNLISFIPYLTVLLPEILLSKKYEF</sequence>
<keyword evidence="2" id="KW-0732">Signal</keyword>
<feature type="transmembrane region" description="Helical" evidence="1">
    <location>
        <begin position="43"/>
        <end position="63"/>
    </location>
</feature>
<evidence type="ECO:0000256" key="1">
    <source>
        <dbReference type="SAM" id="Phobius"/>
    </source>
</evidence>
<evidence type="ECO:0000256" key="2">
    <source>
        <dbReference type="SAM" id="SignalP"/>
    </source>
</evidence>
<keyword evidence="1" id="KW-1133">Transmembrane helix</keyword>
<evidence type="ECO:0000313" key="5">
    <source>
        <dbReference type="WBParaSite" id="BPAG_0001069601-mRNA-1"/>
    </source>
</evidence>
<dbReference type="Proteomes" id="UP000278627">
    <property type="component" value="Unassembled WGS sequence"/>
</dbReference>
<evidence type="ECO:0000313" key="4">
    <source>
        <dbReference type="Proteomes" id="UP000278627"/>
    </source>
</evidence>